<evidence type="ECO:0000313" key="2">
    <source>
        <dbReference type="EMBL" id="MBB5625539.1"/>
    </source>
</evidence>
<comment type="caution">
    <text evidence="2">The sequence shown here is derived from an EMBL/GenBank/DDBJ whole genome shotgun (WGS) entry which is preliminary data.</text>
</comment>
<reference evidence="2 3" key="1">
    <citation type="submission" date="2020-08" db="EMBL/GenBank/DDBJ databases">
        <title>Sequencing the genomes of 1000 actinobacteria strains.</title>
        <authorList>
            <person name="Klenk H.-P."/>
        </authorList>
    </citation>
    <scope>NUCLEOTIDE SEQUENCE [LARGE SCALE GENOMIC DNA]</scope>
    <source>
        <strain evidence="2 3">DSM 45790</strain>
    </source>
</reference>
<sequence length="81" mass="8634">MDMSWQTALALTCAAVLAAAVPGTLGYTTARLEKADSQHAEVLRLRAEIRSAERTVRQVPAPCVDGRARNEGRTGAEELPG</sequence>
<accession>A0A7W9DNZ3</accession>
<protein>
    <submittedName>
        <fullName evidence="2">Uncharacterized protein</fullName>
    </submittedName>
</protein>
<name>A0A7W9DNZ3_9ACTN</name>
<feature type="compositionally biased region" description="Basic and acidic residues" evidence="1">
    <location>
        <begin position="66"/>
        <end position="81"/>
    </location>
</feature>
<dbReference type="RefSeq" id="WP_184608863.1">
    <property type="nucleotide sequence ID" value="NZ_BOOS01000025.1"/>
</dbReference>
<organism evidence="2 3">
    <name type="scientific">Sphaerisporangium krabiense</name>
    <dbReference type="NCBI Taxonomy" id="763782"/>
    <lineage>
        <taxon>Bacteria</taxon>
        <taxon>Bacillati</taxon>
        <taxon>Actinomycetota</taxon>
        <taxon>Actinomycetes</taxon>
        <taxon>Streptosporangiales</taxon>
        <taxon>Streptosporangiaceae</taxon>
        <taxon>Sphaerisporangium</taxon>
    </lineage>
</organism>
<dbReference type="Proteomes" id="UP000588112">
    <property type="component" value="Unassembled WGS sequence"/>
</dbReference>
<gene>
    <name evidence="2" type="ORF">BJ981_001238</name>
</gene>
<keyword evidence="3" id="KW-1185">Reference proteome</keyword>
<evidence type="ECO:0000313" key="3">
    <source>
        <dbReference type="Proteomes" id="UP000588112"/>
    </source>
</evidence>
<proteinExistence type="predicted"/>
<dbReference type="EMBL" id="JACHBR010000001">
    <property type="protein sequence ID" value="MBB5625539.1"/>
    <property type="molecule type" value="Genomic_DNA"/>
</dbReference>
<feature type="region of interest" description="Disordered" evidence="1">
    <location>
        <begin position="60"/>
        <end position="81"/>
    </location>
</feature>
<dbReference type="AlphaFoldDB" id="A0A7W9DNZ3"/>
<evidence type="ECO:0000256" key="1">
    <source>
        <dbReference type="SAM" id="MobiDB-lite"/>
    </source>
</evidence>